<name>A0AAW2ME54_SESRA</name>
<sequence length="178" mass="20115">MDSFNLDDPLMAELLDRDWVAEKDIDSSSKTTFHNNEGNLGGLDHELRSTYMLKATEKRMTPKSGEKSKKSTTATGIRIMLIRECSNFNQRNKLLSKMDIIEIQATLEASEIEAQDIQETSDKEEAITPIFNKFQSLDDSDLLLELDPELQVIPNSIDSTLGNYMHDQGSDSEFLPQP</sequence>
<accession>A0AAW2ME54</accession>
<dbReference type="EMBL" id="JACGWJ010000022">
    <property type="protein sequence ID" value="KAL0329139.1"/>
    <property type="molecule type" value="Genomic_DNA"/>
</dbReference>
<comment type="caution">
    <text evidence="1">The sequence shown here is derived from an EMBL/GenBank/DDBJ whole genome shotgun (WGS) entry which is preliminary data.</text>
</comment>
<dbReference type="AlphaFoldDB" id="A0AAW2ME54"/>
<gene>
    <name evidence="1" type="ORF">Sradi_4900600</name>
</gene>
<organism evidence="1">
    <name type="scientific">Sesamum radiatum</name>
    <name type="common">Black benniseed</name>
    <dbReference type="NCBI Taxonomy" id="300843"/>
    <lineage>
        <taxon>Eukaryota</taxon>
        <taxon>Viridiplantae</taxon>
        <taxon>Streptophyta</taxon>
        <taxon>Embryophyta</taxon>
        <taxon>Tracheophyta</taxon>
        <taxon>Spermatophyta</taxon>
        <taxon>Magnoliopsida</taxon>
        <taxon>eudicotyledons</taxon>
        <taxon>Gunneridae</taxon>
        <taxon>Pentapetalae</taxon>
        <taxon>asterids</taxon>
        <taxon>lamiids</taxon>
        <taxon>Lamiales</taxon>
        <taxon>Pedaliaceae</taxon>
        <taxon>Sesamum</taxon>
    </lineage>
</organism>
<reference evidence="1" key="2">
    <citation type="journal article" date="2024" name="Plant">
        <title>Genomic evolution and insights into agronomic trait innovations of Sesamum species.</title>
        <authorList>
            <person name="Miao H."/>
            <person name="Wang L."/>
            <person name="Qu L."/>
            <person name="Liu H."/>
            <person name="Sun Y."/>
            <person name="Le M."/>
            <person name="Wang Q."/>
            <person name="Wei S."/>
            <person name="Zheng Y."/>
            <person name="Lin W."/>
            <person name="Duan Y."/>
            <person name="Cao H."/>
            <person name="Xiong S."/>
            <person name="Wang X."/>
            <person name="Wei L."/>
            <person name="Li C."/>
            <person name="Ma Q."/>
            <person name="Ju M."/>
            <person name="Zhao R."/>
            <person name="Li G."/>
            <person name="Mu C."/>
            <person name="Tian Q."/>
            <person name="Mei H."/>
            <person name="Zhang T."/>
            <person name="Gao T."/>
            <person name="Zhang H."/>
        </authorList>
    </citation>
    <scope>NUCLEOTIDE SEQUENCE</scope>
    <source>
        <strain evidence="1">G02</strain>
    </source>
</reference>
<proteinExistence type="predicted"/>
<protein>
    <submittedName>
        <fullName evidence="1">Uncharacterized protein</fullName>
    </submittedName>
</protein>
<reference evidence="1" key="1">
    <citation type="submission" date="2020-06" db="EMBL/GenBank/DDBJ databases">
        <authorList>
            <person name="Li T."/>
            <person name="Hu X."/>
            <person name="Zhang T."/>
            <person name="Song X."/>
            <person name="Zhang H."/>
            <person name="Dai N."/>
            <person name="Sheng W."/>
            <person name="Hou X."/>
            <person name="Wei L."/>
        </authorList>
    </citation>
    <scope>NUCLEOTIDE SEQUENCE</scope>
    <source>
        <strain evidence="1">G02</strain>
        <tissue evidence="1">Leaf</tissue>
    </source>
</reference>
<evidence type="ECO:0000313" key="1">
    <source>
        <dbReference type="EMBL" id="KAL0329139.1"/>
    </source>
</evidence>